<dbReference type="WBParaSite" id="RSKR_0000419900.1">
    <property type="protein sequence ID" value="RSKR_0000419900.1"/>
    <property type="gene ID" value="RSKR_0000419900"/>
</dbReference>
<organism evidence="1 2">
    <name type="scientific">Rhabditophanes sp. KR3021</name>
    <dbReference type="NCBI Taxonomy" id="114890"/>
    <lineage>
        <taxon>Eukaryota</taxon>
        <taxon>Metazoa</taxon>
        <taxon>Ecdysozoa</taxon>
        <taxon>Nematoda</taxon>
        <taxon>Chromadorea</taxon>
        <taxon>Rhabditida</taxon>
        <taxon>Tylenchina</taxon>
        <taxon>Panagrolaimomorpha</taxon>
        <taxon>Strongyloidoidea</taxon>
        <taxon>Alloionematidae</taxon>
        <taxon>Rhabditophanes</taxon>
    </lineage>
</organism>
<name>A0AC35TTG9_9BILA</name>
<reference evidence="2" key="1">
    <citation type="submission" date="2016-11" db="UniProtKB">
        <authorList>
            <consortium name="WormBaseParasite"/>
        </authorList>
    </citation>
    <scope>IDENTIFICATION</scope>
    <source>
        <strain evidence="2">KR3021</strain>
    </source>
</reference>
<evidence type="ECO:0000313" key="2">
    <source>
        <dbReference type="WBParaSite" id="RSKR_0000419900.1"/>
    </source>
</evidence>
<protein>
    <submittedName>
        <fullName evidence="2">Dynein light chain</fullName>
    </submittedName>
</protein>
<proteinExistence type="predicted"/>
<evidence type="ECO:0000313" key="1">
    <source>
        <dbReference type="Proteomes" id="UP000095286"/>
    </source>
</evidence>
<sequence length="116" mass="13188">MSDRTEKAQPPTPEEVSTVCKEALDSIIGKNTYDYNEANKWIQQIVEAIRANLVTMDRPYKFIVCCVVMQNGIGAGMNISSTCYWDKTSDQYYAFRWENKSILAVCYVYAVAIPPN</sequence>
<dbReference type="Proteomes" id="UP000095286">
    <property type="component" value="Unplaced"/>
</dbReference>
<accession>A0AC35TTG9</accession>